<dbReference type="PANTHER" id="PTHR35789:SF1">
    <property type="entry name" value="SPORE GERMINATION PROTEIN B3"/>
    <property type="match status" value="1"/>
</dbReference>
<sequence>MICLVLFLGGCSPFMESHLTENNLIEEIAPVIFWSVNKGEEGKLKVSTLVPPLTDEKKRLNTLEVDLLKQGEKGFNLTYYREVKTGQLRMMLINEEVAKDGLLPVITTLLVDTDVSQRLYLVIVKGDFEEYMSKQIEKQENLDYFIYRMLKHYEDDKGEITVINLHQFKNYLYSPFLDPLLPVFKIEEDKFMYEGTAFFNDDKFVANVNGIEDNIVQLLATNNYLDLLPLPEQSVTLGHVQANVDTKLNDLSSISIKVKLNGSIDEYRGDKDIHDYSTIKEINKEAKVYLEKKTKEVLKQFQEWKVDPLHFGTLTLKPFEKKMDHEEWMKHWEDMEIDVEYELEFEPLTNIDTNDGDHLTH</sequence>
<dbReference type="Gene3D" id="3.30.300.210">
    <property type="entry name" value="Nutrient germinant receptor protein C, domain 3"/>
    <property type="match status" value="1"/>
</dbReference>
<dbReference type="Pfam" id="PF05504">
    <property type="entry name" value="Spore_GerAC"/>
    <property type="match status" value="1"/>
</dbReference>
<dbReference type="STRING" id="889306.KP78_03020"/>
<evidence type="ECO:0000259" key="8">
    <source>
        <dbReference type="Pfam" id="PF05504"/>
    </source>
</evidence>
<keyword evidence="3" id="KW-0309">Germination</keyword>
<proteinExistence type="inferred from homology"/>
<dbReference type="InterPro" id="IPR057336">
    <property type="entry name" value="GerAC_N"/>
</dbReference>
<evidence type="ECO:0000256" key="2">
    <source>
        <dbReference type="ARBA" id="ARBA00007886"/>
    </source>
</evidence>
<dbReference type="GO" id="GO:0009847">
    <property type="term" value="P:spore germination"/>
    <property type="evidence" value="ECO:0007669"/>
    <property type="project" value="InterPro"/>
</dbReference>
<comment type="subcellular location">
    <subcellularLocation>
        <location evidence="1">Membrane</location>
        <topology evidence="1">Lipid-anchor</topology>
    </subcellularLocation>
</comment>
<keyword evidence="5" id="KW-0472">Membrane</keyword>
<dbReference type="PATRIC" id="fig|889306.3.peg.306"/>
<dbReference type="Pfam" id="PF25198">
    <property type="entry name" value="Spore_GerAC_N"/>
    <property type="match status" value="1"/>
</dbReference>
<gene>
    <name evidence="10" type="ORF">KP78_03020</name>
</gene>
<dbReference type="PANTHER" id="PTHR35789">
    <property type="entry name" value="SPORE GERMINATION PROTEIN B3"/>
    <property type="match status" value="1"/>
</dbReference>
<dbReference type="InterPro" id="IPR008844">
    <property type="entry name" value="Spore_GerAC-like"/>
</dbReference>
<accession>A0A0C2VSN3</accession>
<reference evidence="10 11" key="1">
    <citation type="submission" date="2015-01" db="EMBL/GenBank/DDBJ databases">
        <title>Genome sequencing of Jeotgalibacillus soli.</title>
        <authorList>
            <person name="Goh K.M."/>
            <person name="Chan K.-G."/>
            <person name="Yaakop A.S."/>
            <person name="Ee R."/>
            <person name="Gan H.M."/>
            <person name="Chan C.S."/>
        </authorList>
    </citation>
    <scope>NUCLEOTIDE SEQUENCE [LARGE SCALE GENOMIC DNA]</scope>
    <source>
        <strain evidence="10 11">P9</strain>
    </source>
</reference>
<dbReference type="AlphaFoldDB" id="A0A0C2VSN3"/>
<organism evidence="10 11">
    <name type="scientific">Jeotgalibacillus soli</name>
    <dbReference type="NCBI Taxonomy" id="889306"/>
    <lineage>
        <taxon>Bacteria</taxon>
        <taxon>Bacillati</taxon>
        <taxon>Bacillota</taxon>
        <taxon>Bacilli</taxon>
        <taxon>Bacillales</taxon>
        <taxon>Caryophanaceae</taxon>
        <taxon>Jeotgalibacillus</taxon>
    </lineage>
</organism>
<evidence type="ECO:0000256" key="5">
    <source>
        <dbReference type="ARBA" id="ARBA00023136"/>
    </source>
</evidence>
<evidence type="ECO:0000313" key="10">
    <source>
        <dbReference type="EMBL" id="KIL51932.1"/>
    </source>
</evidence>
<keyword evidence="7" id="KW-0449">Lipoprotein</keyword>
<evidence type="ECO:0000313" key="11">
    <source>
        <dbReference type="Proteomes" id="UP000031938"/>
    </source>
</evidence>
<evidence type="ECO:0000256" key="7">
    <source>
        <dbReference type="ARBA" id="ARBA00023288"/>
    </source>
</evidence>
<keyword evidence="6" id="KW-0564">Palmitate</keyword>
<comment type="similarity">
    <text evidence="2">Belongs to the GerABKC lipoprotein family.</text>
</comment>
<evidence type="ECO:0000256" key="6">
    <source>
        <dbReference type="ARBA" id="ARBA00023139"/>
    </source>
</evidence>
<evidence type="ECO:0000256" key="4">
    <source>
        <dbReference type="ARBA" id="ARBA00022729"/>
    </source>
</evidence>
<dbReference type="EMBL" id="JXRP01000006">
    <property type="protein sequence ID" value="KIL51932.1"/>
    <property type="molecule type" value="Genomic_DNA"/>
</dbReference>
<dbReference type="InterPro" id="IPR046953">
    <property type="entry name" value="Spore_GerAC-like_C"/>
</dbReference>
<feature type="domain" description="Spore germination GerAC-like C-terminal" evidence="8">
    <location>
        <begin position="194"/>
        <end position="343"/>
    </location>
</feature>
<dbReference type="GO" id="GO:0016020">
    <property type="term" value="C:membrane"/>
    <property type="evidence" value="ECO:0007669"/>
    <property type="project" value="UniProtKB-SubCell"/>
</dbReference>
<evidence type="ECO:0000256" key="3">
    <source>
        <dbReference type="ARBA" id="ARBA00022544"/>
    </source>
</evidence>
<name>A0A0C2VSN3_9BACL</name>
<keyword evidence="4" id="KW-0732">Signal</keyword>
<dbReference type="Proteomes" id="UP000031938">
    <property type="component" value="Unassembled WGS sequence"/>
</dbReference>
<evidence type="ECO:0000256" key="1">
    <source>
        <dbReference type="ARBA" id="ARBA00004635"/>
    </source>
</evidence>
<evidence type="ECO:0000259" key="9">
    <source>
        <dbReference type="Pfam" id="PF25198"/>
    </source>
</evidence>
<dbReference type="InterPro" id="IPR038501">
    <property type="entry name" value="Spore_GerAC_C_sf"/>
</dbReference>
<comment type="caution">
    <text evidence="10">The sequence shown here is derived from an EMBL/GenBank/DDBJ whole genome shotgun (WGS) entry which is preliminary data.</text>
</comment>
<keyword evidence="11" id="KW-1185">Reference proteome</keyword>
<feature type="domain" description="Spore germination protein N-terminal" evidence="9">
    <location>
        <begin position="24"/>
        <end position="186"/>
    </location>
</feature>
<protein>
    <submittedName>
        <fullName evidence="10">Germination protein, Ger(X)C family</fullName>
    </submittedName>
</protein>